<feature type="compositionally biased region" description="Acidic residues" evidence="4">
    <location>
        <begin position="299"/>
        <end position="316"/>
    </location>
</feature>
<evidence type="ECO:0000313" key="6">
    <source>
        <dbReference type="Proteomes" id="UP000078046"/>
    </source>
</evidence>
<dbReference type="InterPro" id="IPR001611">
    <property type="entry name" value="Leu-rich_rpt"/>
</dbReference>
<reference evidence="5 6" key="1">
    <citation type="submission" date="2016-04" db="EMBL/GenBank/DDBJ databases">
        <title>The genome of Intoshia linei affirms orthonectids as highly simplified spiralians.</title>
        <authorList>
            <person name="Mikhailov K.V."/>
            <person name="Slusarev G.S."/>
            <person name="Nikitin M.A."/>
            <person name="Logacheva M.D."/>
            <person name="Penin A."/>
            <person name="Aleoshin V."/>
            <person name="Panchin Y.V."/>
        </authorList>
    </citation>
    <scope>NUCLEOTIDE SEQUENCE [LARGE SCALE GENOMIC DNA]</scope>
    <source>
        <strain evidence="5">Intl2013</strain>
        <tissue evidence="5">Whole animal</tissue>
    </source>
</reference>
<comment type="caution">
    <text evidence="5">The sequence shown here is derived from an EMBL/GenBank/DDBJ whole genome shotgun (WGS) entry which is preliminary data.</text>
</comment>
<dbReference type="Gene3D" id="3.80.10.10">
    <property type="entry name" value="Ribonuclease Inhibitor"/>
    <property type="match status" value="1"/>
</dbReference>
<sequence length="373" mass="42686">MLKRIELEKQGKPAEEITELILDNCHSTVIEGLDNSFMKLETLSLNNVGLKSIKNFPKLISLTTLVLSDNKISDSLDELIKCRKISTLNLSGTNIKTLAEISPLHELRYLRSLDVTNSPITKVPDYRQKIFTMIPHIRYIDGVSINNESEDGNMNGDEISNSEYDDSDCQDSDIVDSELNDPNLITKSFSVPQHDDDDDEYEDETEEEDDEEDGIRVLMGDNIDTDENDQKFEPNDEESNSNDNQYQGMYDDNVEQVEDFDEEDDDDDEDDSEEDNDVDNLATKDNTKIINNYLNVNESSDEYESDEDDDDESEDDGHEKSALAHLYTNVYNQEDISKDNDYEDDSVGSEDSKEEIEQNAGLKRTYEEFEQDE</sequence>
<feature type="compositionally biased region" description="Polar residues" evidence="4">
    <location>
        <begin position="288"/>
        <end position="297"/>
    </location>
</feature>
<keyword evidence="6" id="KW-1185">Reference proteome</keyword>
<protein>
    <submittedName>
        <fullName evidence="5">Acidic leucine-rich nuclear phosphoprotein 32 family member A</fullName>
    </submittedName>
</protein>
<feature type="compositionally biased region" description="Acidic residues" evidence="4">
    <location>
        <begin position="163"/>
        <end position="179"/>
    </location>
</feature>
<feature type="compositionally biased region" description="Acidic residues" evidence="4">
    <location>
        <begin position="252"/>
        <end position="278"/>
    </location>
</feature>
<feature type="compositionally biased region" description="Acidic residues" evidence="4">
    <location>
        <begin position="341"/>
        <end position="354"/>
    </location>
</feature>
<dbReference type="PANTHER" id="PTHR11375">
    <property type="entry name" value="ACIDIC LEUCINE-RICH NUCLEAR PHOSPHOPROTEIN 32"/>
    <property type="match status" value="1"/>
</dbReference>
<evidence type="ECO:0000256" key="2">
    <source>
        <dbReference type="ARBA" id="ARBA00022737"/>
    </source>
</evidence>
<organism evidence="5 6">
    <name type="scientific">Intoshia linei</name>
    <dbReference type="NCBI Taxonomy" id="1819745"/>
    <lineage>
        <taxon>Eukaryota</taxon>
        <taxon>Metazoa</taxon>
        <taxon>Spiralia</taxon>
        <taxon>Lophotrochozoa</taxon>
        <taxon>Mesozoa</taxon>
        <taxon>Orthonectida</taxon>
        <taxon>Rhopaluridae</taxon>
        <taxon>Intoshia</taxon>
    </lineage>
</organism>
<gene>
    <name evidence="5" type="ORF">A3Q56_04554</name>
</gene>
<dbReference type="Proteomes" id="UP000078046">
    <property type="component" value="Unassembled WGS sequence"/>
</dbReference>
<dbReference type="InterPro" id="IPR032675">
    <property type="entry name" value="LRR_dom_sf"/>
</dbReference>
<proteinExistence type="inferred from homology"/>
<keyword evidence="2" id="KW-0677">Repeat</keyword>
<evidence type="ECO:0000256" key="4">
    <source>
        <dbReference type="SAM" id="MobiDB-lite"/>
    </source>
</evidence>
<feature type="region of interest" description="Disordered" evidence="4">
    <location>
        <begin position="148"/>
        <end position="373"/>
    </location>
</feature>
<name>A0A177B021_9BILA</name>
<dbReference type="SUPFAM" id="SSF52058">
    <property type="entry name" value="L domain-like"/>
    <property type="match status" value="1"/>
</dbReference>
<dbReference type="OrthoDB" id="2160613at2759"/>
<feature type="compositionally biased region" description="Acidic residues" evidence="4">
    <location>
        <begin position="195"/>
        <end position="213"/>
    </location>
</feature>
<keyword evidence="1" id="KW-0433">Leucine-rich repeat</keyword>
<evidence type="ECO:0000256" key="3">
    <source>
        <dbReference type="ARBA" id="ARBA00025777"/>
    </source>
</evidence>
<comment type="similarity">
    <text evidence="3">Belongs to the ANP32 family.</text>
</comment>
<dbReference type="InterPro" id="IPR045081">
    <property type="entry name" value="AN32"/>
</dbReference>
<dbReference type="PROSITE" id="PS51450">
    <property type="entry name" value="LRR"/>
    <property type="match status" value="1"/>
</dbReference>
<dbReference type="GO" id="GO:0005634">
    <property type="term" value="C:nucleus"/>
    <property type="evidence" value="ECO:0007669"/>
    <property type="project" value="TreeGrafter"/>
</dbReference>
<accession>A0A177B021</accession>
<dbReference type="GO" id="GO:0042393">
    <property type="term" value="F:histone binding"/>
    <property type="evidence" value="ECO:0007669"/>
    <property type="project" value="TreeGrafter"/>
</dbReference>
<dbReference type="PANTHER" id="PTHR11375:SF0">
    <property type="entry name" value="ACIDIC LEUCINE-RICH NUCLEAR PHOSPHOPROTEIN 32 FAMILY MEMBER A"/>
    <property type="match status" value="1"/>
</dbReference>
<dbReference type="AlphaFoldDB" id="A0A177B021"/>
<dbReference type="EMBL" id="LWCA01000610">
    <property type="protein sequence ID" value="OAF67637.1"/>
    <property type="molecule type" value="Genomic_DNA"/>
</dbReference>
<dbReference type="Pfam" id="PF14580">
    <property type="entry name" value="LRR_9"/>
    <property type="match status" value="1"/>
</dbReference>
<evidence type="ECO:0000256" key="1">
    <source>
        <dbReference type="ARBA" id="ARBA00022614"/>
    </source>
</evidence>
<evidence type="ECO:0000313" key="5">
    <source>
        <dbReference type="EMBL" id="OAF67637.1"/>
    </source>
</evidence>